<protein>
    <submittedName>
        <fullName evidence="3">DNA mismatch repair protein MutS</fullName>
    </submittedName>
</protein>
<evidence type="ECO:0000259" key="2">
    <source>
        <dbReference type="SMART" id="SM00533"/>
    </source>
</evidence>
<sequence length="223" mass="25164">MDWPGLPRSPTPSSCPSDPPLLETVVRSMVPPARLLERLRSALPDEPPATEGAGGLFRSGHAPEIDRWIATERAATDEMAALEAKEREASGIRMLKIGYNQVFGYYFEVSRPHLEKVPGHFRRRQTVAQAERFTSEALEEVERRILDARDHLRTEEAARWELFLTEIDADVPAIHRIGRGVGTLDTLLSFARVGERRRCIRPTVDLSSNLTIRDGRPPRPRPD</sequence>
<name>T1A6D0_9ZZZZ</name>
<dbReference type="InterPro" id="IPR007861">
    <property type="entry name" value="DNA_mismatch_repair_MutS_clamp"/>
</dbReference>
<dbReference type="GO" id="GO:0005829">
    <property type="term" value="C:cytosol"/>
    <property type="evidence" value="ECO:0007669"/>
    <property type="project" value="TreeGrafter"/>
</dbReference>
<evidence type="ECO:0000256" key="1">
    <source>
        <dbReference type="SAM" id="MobiDB-lite"/>
    </source>
</evidence>
<evidence type="ECO:0000313" key="3">
    <source>
        <dbReference type="EMBL" id="EQD36449.1"/>
    </source>
</evidence>
<dbReference type="SMART" id="SM00533">
    <property type="entry name" value="MUTSd"/>
    <property type="match status" value="1"/>
</dbReference>
<organism evidence="3">
    <name type="scientific">mine drainage metagenome</name>
    <dbReference type="NCBI Taxonomy" id="410659"/>
    <lineage>
        <taxon>unclassified sequences</taxon>
        <taxon>metagenomes</taxon>
        <taxon>ecological metagenomes</taxon>
    </lineage>
</organism>
<gene>
    <name evidence="3" type="ORF">B1B_16512</name>
</gene>
<feature type="domain" description="DNA mismatch repair protein MutS core" evidence="2">
    <location>
        <begin position="4"/>
        <end position="223"/>
    </location>
</feature>
<dbReference type="InterPro" id="IPR036187">
    <property type="entry name" value="DNA_mismatch_repair_MutS_sf"/>
</dbReference>
<comment type="caution">
    <text evidence="3">The sequence shown here is derived from an EMBL/GenBank/DDBJ whole genome shotgun (WGS) entry which is preliminary data.</text>
</comment>
<dbReference type="EMBL" id="AUZY01010986">
    <property type="protein sequence ID" value="EQD36449.1"/>
    <property type="molecule type" value="Genomic_DNA"/>
</dbReference>
<dbReference type="GO" id="GO:0030983">
    <property type="term" value="F:mismatched DNA binding"/>
    <property type="evidence" value="ECO:0007669"/>
    <property type="project" value="InterPro"/>
</dbReference>
<accession>T1A6D0</accession>
<dbReference type="PANTHER" id="PTHR11361:SF34">
    <property type="entry name" value="DNA MISMATCH REPAIR PROTEIN MSH1, MITOCHONDRIAL"/>
    <property type="match status" value="1"/>
</dbReference>
<reference evidence="3" key="1">
    <citation type="submission" date="2013-08" db="EMBL/GenBank/DDBJ databases">
        <authorList>
            <person name="Mendez C."/>
            <person name="Richter M."/>
            <person name="Ferrer M."/>
            <person name="Sanchez J."/>
        </authorList>
    </citation>
    <scope>NUCLEOTIDE SEQUENCE</scope>
</reference>
<dbReference type="InterPro" id="IPR045076">
    <property type="entry name" value="MutS"/>
</dbReference>
<dbReference type="SUPFAM" id="SSF48334">
    <property type="entry name" value="DNA repair protein MutS, domain III"/>
    <property type="match status" value="1"/>
</dbReference>
<dbReference type="Pfam" id="PF05190">
    <property type="entry name" value="MutS_IV"/>
    <property type="match status" value="1"/>
</dbReference>
<dbReference type="AlphaFoldDB" id="T1A6D0"/>
<proteinExistence type="predicted"/>
<dbReference type="InterPro" id="IPR007696">
    <property type="entry name" value="DNA_mismatch_repair_MutS_core"/>
</dbReference>
<dbReference type="GO" id="GO:0140664">
    <property type="term" value="F:ATP-dependent DNA damage sensor activity"/>
    <property type="evidence" value="ECO:0007669"/>
    <property type="project" value="InterPro"/>
</dbReference>
<feature type="non-terminal residue" evidence="3">
    <location>
        <position position="223"/>
    </location>
</feature>
<dbReference type="GO" id="GO:0006298">
    <property type="term" value="P:mismatch repair"/>
    <property type="evidence" value="ECO:0007669"/>
    <property type="project" value="InterPro"/>
</dbReference>
<dbReference type="PANTHER" id="PTHR11361">
    <property type="entry name" value="DNA MISMATCH REPAIR PROTEIN MUTS FAMILY MEMBER"/>
    <property type="match status" value="1"/>
</dbReference>
<feature type="region of interest" description="Disordered" evidence="1">
    <location>
        <begin position="1"/>
        <end position="22"/>
    </location>
</feature>
<dbReference type="Gene3D" id="1.10.1420.10">
    <property type="match status" value="1"/>
</dbReference>
<reference evidence="3" key="2">
    <citation type="journal article" date="2014" name="ISME J.">
        <title>Microbial stratification in low pH oxic and suboxic macroscopic growths along an acid mine drainage.</title>
        <authorList>
            <person name="Mendez-Garcia C."/>
            <person name="Mesa V."/>
            <person name="Sprenger R.R."/>
            <person name="Richter M."/>
            <person name="Diez M.S."/>
            <person name="Solano J."/>
            <person name="Bargiela R."/>
            <person name="Golyshina O.V."/>
            <person name="Manteca A."/>
            <person name="Ramos J.L."/>
            <person name="Gallego J.R."/>
            <person name="Llorente I."/>
            <person name="Martins Dos Santos V.A."/>
            <person name="Jensen O.N."/>
            <person name="Pelaez A.I."/>
            <person name="Sanchez J."/>
            <person name="Ferrer M."/>
        </authorList>
    </citation>
    <scope>NUCLEOTIDE SEQUENCE</scope>
</reference>
<dbReference type="GO" id="GO:0005524">
    <property type="term" value="F:ATP binding"/>
    <property type="evidence" value="ECO:0007669"/>
    <property type="project" value="InterPro"/>
</dbReference>